<protein>
    <recommendedName>
        <fullName evidence="3">DUF3124 domain-containing protein</fullName>
    </recommendedName>
</protein>
<proteinExistence type="predicted"/>
<dbReference type="InterPro" id="IPR021471">
    <property type="entry name" value="DUF3124"/>
</dbReference>
<accession>A0ABQ4S747</accession>
<name>A0ABQ4S747_9HYPH</name>
<evidence type="ECO:0000313" key="2">
    <source>
        <dbReference type="Proteomes" id="UP001055125"/>
    </source>
</evidence>
<evidence type="ECO:0008006" key="3">
    <source>
        <dbReference type="Google" id="ProtNLM"/>
    </source>
</evidence>
<sequence length="132" mass="13865">MLVRGRQGRFYVPAYSSIAAGGGATRIDLTVTLSIRNMSQAAPVRIERVDYYGTDGALVRAYLDSPRTLAGLGTLEIVIADKDVQGGTGAKFLVDWSASDGASPPIAEAVMIGFYGAQGFSFTSSGRVAPRT</sequence>
<evidence type="ECO:0000313" key="1">
    <source>
        <dbReference type="EMBL" id="GJD97937.1"/>
    </source>
</evidence>
<dbReference type="Pfam" id="PF11322">
    <property type="entry name" value="DUF3124"/>
    <property type="match status" value="1"/>
</dbReference>
<dbReference type="RefSeq" id="WP_238247002.1">
    <property type="nucleotide sequence ID" value="NZ_BPQP01000130.1"/>
</dbReference>
<reference evidence="1" key="1">
    <citation type="journal article" date="2021" name="Front. Microbiol.">
        <title>Comprehensive Comparative Genomics and Phenotyping of Methylobacterium Species.</title>
        <authorList>
            <person name="Alessa O."/>
            <person name="Ogura Y."/>
            <person name="Fujitani Y."/>
            <person name="Takami H."/>
            <person name="Hayashi T."/>
            <person name="Sahin N."/>
            <person name="Tani A."/>
        </authorList>
    </citation>
    <scope>NUCLEOTIDE SEQUENCE</scope>
    <source>
        <strain evidence="1">DSM 19015</strain>
    </source>
</reference>
<keyword evidence="2" id="KW-1185">Reference proteome</keyword>
<comment type="caution">
    <text evidence="1">The sequence shown here is derived from an EMBL/GenBank/DDBJ whole genome shotgun (WGS) entry which is preliminary data.</text>
</comment>
<reference evidence="1" key="2">
    <citation type="submission" date="2021-08" db="EMBL/GenBank/DDBJ databases">
        <authorList>
            <person name="Tani A."/>
            <person name="Ola A."/>
            <person name="Ogura Y."/>
            <person name="Katsura K."/>
            <person name="Hayashi T."/>
        </authorList>
    </citation>
    <scope>NUCLEOTIDE SEQUENCE</scope>
    <source>
        <strain evidence="1">DSM 19015</strain>
    </source>
</reference>
<gene>
    <name evidence="1" type="ORF">OCOJLMKI_5176</name>
</gene>
<organism evidence="1 2">
    <name type="scientific">Methylobacterium iners</name>
    <dbReference type="NCBI Taxonomy" id="418707"/>
    <lineage>
        <taxon>Bacteria</taxon>
        <taxon>Pseudomonadati</taxon>
        <taxon>Pseudomonadota</taxon>
        <taxon>Alphaproteobacteria</taxon>
        <taxon>Hyphomicrobiales</taxon>
        <taxon>Methylobacteriaceae</taxon>
        <taxon>Methylobacterium</taxon>
    </lineage>
</organism>
<dbReference type="Proteomes" id="UP001055125">
    <property type="component" value="Unassembled WGS sequence"/>
</dbReference>
<dbReference type="EMBL" id="BPQP01000130">
    <property type="protein sequence ID" value="GJD97937.1"/>
    <property type="molecule type" value="Genomic_DNA"/>
</dbReference>